<evidence type="ECO:0000256" key="3">
    <source>
        <dbReference type="ARBA" id="ARBA00022692"/>
    </source>
</evidence>
<dbReference type="EC" id="1.3.1.72" evidence="2"/>
<sequence length="562" mass="64158">MTQQSSIGTKKTKPPREKRPASLADFVIQFRWIVAVPILLPISFLFYQWMHWRAAIRAYLYGPPSEKKHSAEVQKVQASIRKRNPTVDGLICTARAPWLGVALRNSEHKRSTRYEVELGGLSSIVWIDTNRKLMKCEPMVVMSELSNATLPLGLAPEVLPELDDLTVGGVINGYGIEGSSHIYGLFAETCTAFELVLADGTLVRATADNEYSDLFDAVPWSHGSLGLLVGVEFRLIEIKDYMRVTYTPVHGDLKDVAQAFCDAYCPRDLDQDNPKKVPEFVEGIVYSETEAVITTGQYASKLEAQQKGNVINPLGRWYKPWFHIHAQTALTQGSFVEYVPVRQYYHRHTRSIYWEGGLIVPMGNHPLFRFFLGWLMPPKVSILKLTQNDAIRRYYIQRHACQDMLVPNHKLAEALEFCHETFETYPVWLCPHRLFKKGTGTMLDAEKDFVKDKYPGDTDYAQMFTDVGIWGVPGPVIRQEVWDGVQATLSMEKWLRKNNSYQCLYAVIEQSEEEFWKMFNPTLYTSVRKKYGAEGAFMSVYYKVSNTKKVKQVSGVSKDKKL</sequence>
<keyword evidence="4 6" id="KW-1133">Transmembrane helix</keyword>
<feature type="transmembrane region" description="Helical" evidence="6">
    <location>
        <begin position="26"/>
        <end position="47"/>
    </location>
</feature>
<dbReference type="InterPro" id="IPR036318">
    <property type="entry name" value="FAD-bd_PCMH-like_sf"/>
</dbReference>
<dbReference type="InterPro" id="IPR016166">
    <property type="entry name" value="FAD-bd_PCMH"/>
</dbReference>
<dbReference type="PANTHER" id="PTHR10801">
    <property type="entry name" value="24-DEHYDROCHOLESTEROL REDUCTASE"/>
    <property type="match status" value="1"/>
</dbReference>
<dbReference type="PANTHER" id="PTHR10801:SF18">
    <property type="entry name" value="FAD-BINDING PCMH-TYPE DOMAIN-CONTAINING PROTEIN"/>
    <property type="match status" value="1"/>
</dbReference>
<evidence type="ECO:0000256" key="4">
    <source>
        <dbReference type="ARBA" id="ARBA00022989"/>
    </source>
</evidence>
<protein>
    <recommendedName>
        <fullName evidence="2">Delta(24)-sterol reductase</fullName>
        <ecNumber evidence="2">1.3.1.72</ecNumber>
    </recommendedName>
</protein>
<evidence type="ECO:0000313" key="9">
    <source>
        <dbReference type="Proteomes" id="UP001497512"/>
    </source>
</evidence>
<dbReference type="EMBL" id="OZ019893">
    <property type="protein sequence ID" value="CAK9189873.1"/>
    <property type="molecule type" value="Genomic_DNA"/>
</dbReference>
<dbReference type="Pfam" id="PF01565">
    <property type="entry name" value="FAD_binding_4"/>
    <property type="match status" value="1"/>
</dbReference>
<dbReference type="PROSITE" id="PS51387">
    <property type="entry name" value="FAD_PCMH"/>
    <property type="match status" value="1"/>
</dbReference>
<keyword evidence="5 6" id="KW-0472">Membrane</keyword>
<dbReference type="InterPro" id="IPR016169">
    <property type="entry name" value="FAD-bd_PCMH_sub2"/>
</dbReference>
<keyword evidence="3 6" id="KW-0812">Transmembrane</keyword>
<evidence type="ECO:0000256" key="6">
    <source>
        <dbReference type="SAM" id="Phobius"/>
    </source>
</evidence>
<dbReference type="InterPro" id="IPR040165">
    <property type="entry name" value="Diminuto-like"/>
</dbReference>
<evidence type="ECO:0000256" key="1">
    <source>
        <dbReference type="ARBA" id="ARBA00004167"/>
    </source>
</evidence>
<gene>
    <name evidence="8" type="ORF">CSSPTR1EN2_LOCUS498</name>
</gene>
<comment type="subcellular location">
    <subcellularLocation>
        <location evidence="1">Membrane</location>
        <topology evidence="1">Single-pass membrane protein</topology>
    </subcellularLocation>
</comment>
<dbReference type="Gene3D" id="3.30.465.10">
    <property type="match status" value="1"/>
</dbReference>
<evidence type="ECO:0000259" key="7">
    <source>
        <dbReference type="PROSITE" id="PS51387"/>
    </source>
</evidence>
<dbReference type="SUPFAM" id="SSF56176">
    <property type="entry name" value="FAD-binding/transporter-associated domain-like"/>
    <property type="match status" value="1"/>
</dbReference>
<dbReference type="InterPro" id="IPR006094">
    <property type="entry name" value="Oxid_FAD_bind_N"/>
</dbReference>
<evidence type="ECO:0000256" key="2">
    <source>
        <dbReference type="ARBA" id="ARBA00012405"/>
    </source>
</evidence>
<name>A0ABP0T997_9BRYO</name>
<dbReference type="Proteomes" id="UP001497512">
    <property type="component" value="Chromosome 1"/>
</dbReference>
<keyword evidence="9" id="KW-1185">Reference proteome</keyword>
<evidence type="ECO:0000313" key="8">
    <source>
        <dbReference type="EMBL" id="CAK9189873.1"/>
    </source>
</evidence>
<accession>A0ABP0T997</accession>
<organism evidence="8 9">
    <name type="scientific">Sphagnum troendelagicum</name>
    <dbReference type="NCBI Taxonomy" id="128251"/>
    <lineage>
        <taxon>Eukaryota</taxon>
        <taxon>Viridiplantae</taxon>
        <taxon>Streptophyta</taxon>
        <taxon>Embryophyta</taxon>
        <taxon>Bryophyta</taxon>
        <taxon>Sphagnophytina</taxon>
        <taxon>Sphagnopsida</taxon>
        <taxon>Sphagnales</taxon>
        <taxon>Sphagnaceae</taxon>
        <taxon>Sphagnum</taxon>
    </lineage>
</organism>
<evidence type="ECO:0000256" key="5">
    <source>
        <dbReference type="ARBA" id="ARBA00023136"/>
    </source>
</evidence>
<feature type="domain" description="FAD-binding PCMH-type" evidence="7">
    <location>
        <begin position="60"/>
        <end position="238"/>
    </location>
</feature>
<reference evidence="8 9" key="1">
    <citation type="submission" date="2024-02" db="EMBL/GenBank/DDBJ databases">
        <authorList>
            <consortium name="ELIXIR-Norway"/>
            <consortium name="Elixir Norway"/>
        </authorList>
    </citation>
    <scope>NUCLEOTIDE SEQUENCE [LARGE SCALE GENOMIC DNA]</scope>
</reference>
<proteinExistence type="predicted"/>